<dbReference type="KEGG" id="nah:F5544_27055"/>
<proteinExistence type="predicted"/>
<dbReference type="RefSeq" id="WP_167475825.1">
    <property type="nucleotide sequence ID" value="NZ_CP046172.1"/>
</dbReference>
<keyword evidence="3" id="KW-1185">Reference proteome</keyword>
<reference evidence="2 3" key="1">
    <citation type="journal article" date="2019" name="ACS Chem. Biol.">
        <title>Identification and Mobilization of a Cryptic Antibiotic Biosynthesis Gene Locus from a Human-Pathogenic Nocardia Isolate.</title>
        <authorList>
            <person name="Herisse M."/>
            <person name="Ishida K."/>
            <person name="Porter J.L."/>
            <person name="Howden B."/>
            <person name="Hertweck C."/>
            <person name="Stinear T.P."/>
            <person name="Pidot S.J."/>
        </authorList>
    </citation>
    <scope>NUCLEOTIDE SEQUENCE [LARGE SCALE GENOMIC DNA]</scope>
    <source>
        <strain evidence="2 3">AUSMDU00012717</strain>
    </source>
</reference>
<evidence type="ECO:0008006" key="4">
    <source>
        <dbReference type="Google" id="ProtNLM"/>
    </source>
</evidence>
<dbReference type="Proteomes" id="UP000503540">
    <property type="component" value="Chromosome"/>
</dbReference>
<name>A0A6G9YIY3_9NOCA</name>
<feature type="signal peptide" evidence="1">
    <location>
        <begin position="1"/>
        <end position="27"/>
    </location>
</feature>
<protein>
    <recommendedName>
        <fullName evidence="4">Secreted protein</fullName>
    </recommendedName>
</protein>
<feature type="chain" id="PRO_5026298385" description="Secreted protein" evidence="1">
    <location>
        <begin position="28"/>
        <end position="119"/>
    </location>
</feature>
<accession>A0A6G9YIY3</accession>
<organism evidence="2 3">
    <name type="scientific">Nocardia arthritidis</name>
    <dbReference type="NCBI Taxonomy" id="228602"/>
    <lineage>
        <taxon>Bacteria</taxon>
        <taxon>Bacillati</taxon>
        <taxon>Actinomycetota</taxon>
        <taxon>Actinomycetes</taxon>
        <taxon>Mycobacteriales</taxon>
        <taxon>Nocardiaceae</taxon>
        <taxon>Nocardia</taxon>
    </lineage>
</organism>
<dbReference type="EMBL" id="CP046172">
    <property type="protein sequence ID" value="QIS13265.1"/>
    <property type="molecule type" value="Genomic_DNA"/>
</dbReference>
<evidence type="ECO:0000313" key="3">
    <source>
        <dbReference type="Proteomes" id="UP000503540"/>
    </source>
</evidence>
<sequence length="119" mass="12358">MGKRAMPLFAAAITIAAGLLLTPTASASAEAQGCSVTASWGMVDGSRSRLLLHGKNVCPPGVTNNVISARIFANGVEVAQRSSSTGTLDWVHFCTGALTTDWKAVWNSGQVTEGTFDCN</sequence>
<evidence type="ECO:0000313" key="2">
    <source>
        <dbReference type="EMBL" id="QIS13265.1"/>
    </source>
</evidence>
<keyword evidence="1" id="KW-0732">Signal</keyword>
<gene>
    <name evidence="2" type="ORF">F5544_27055</name>
</gene>
<evidence type="ECO:0000256" key="1">
    <source>
        <dbReference type="SAM" id="SignalP"/>
    </source>
</evidence>
<dbReference type="AlphaFoldDB" id="A0A6G9YIY3"/>